<feature type="domain" description="Methyltransferase type 11" evidence="1">
    <location>
        <begin position="40"/>
        <end position="140"/>
    </location>
</feature>
<dbReference type="CDD" id="cd02440">
    <property type="entry name" value="AdoMet_MTases"/>
    <property type="match status" value="1"/>
</dbReference>
<dbReference type="GO" id="GO:0008757">
    <property type="term" value="F:S-adenosylmethionine-dependent methyltransferase activity"/>
    <property type="evidence" value="ECO:0007669"/>
    <property type="project" value="InterPro"/>
</dbReference>
<keyword evidence="3" id="KW-1185">Reference proteome</keyword>
<protein>
    <recommendedName>
        <fullName evidence="1">Methyltransferase type 11 domain-containing protein</fullName>
    </recommendedName>
</protein>
<organism evidence="2 3">
    <name type="scientific">Aquatica leii</name>
    <dbReference type="NCBI Taxonomy" id="1421715"/>
    <lineage>
        <taxon>Eukaryota</taxon>
        <taxon>Metazoa</taxon>
        <taxon>Ecdysozoa</taxon>
        <taxon>Arthropoda</taxon>
        <taxon>Hexapoda</taxon>
        <taxon>Insecta</taxon>
        <taxon>Pterygota</taxon>
        <taxon>Neoptera</taxon>
        <taxon>Endopterygota</taxon>
        <taxon>Coleoptera</taxon>
        <taxon>Polyphaga</taxon>
        <taxon>Elateriformia</taxon>
        <taxon>Elateroidea</taxon>
        <taxon>Lampyridae</taxon>
        <taxon>Luciolinae</taxon>
        <taxon>Aquatica</taxon>
    </lineage>
</organism>
<comment type="caution">
    <text evidence="2">The sequence shown here is derived from an EMBL/GenBank/DDBJ whole genome shotgun (WGS) entry which is preliminary data.</text>
</comment>
<dbReference type="PANTHER" id="PTHR43861">
    <property type="entry name" value="TRANS-ACONITATE 2-METHYLTRANSFERASE-RELATED"/>
    <property type="match status" value="1"/>
</dbReference>
<proteinExistence type="predicted"/>
<dbReference type="Gene3D" id="3.40.50.150">
    <property type="entry name" value="Vaccinia Virus protein VP39"/>
    <property type="match status" value="1"/>
</dbReference>
<evidence type="ECO:0000259" key="1">
    <source>
        <dbReference type="Pfam" id="PF08241"/>
    </source>
</evidence>
<name>A0AAN7QCE9_9COLE</name>
<sequence>MNHPSLYLKQHQIGRIGSTDVIQKYFYLVSQNKNEEIAIVDIGSGPGNVTHDDLIPLFKAPIRKVVGIDASEKMVEFANATYGNEKLSFEVLNIENVVPERYTSFFDYVFSFFAYHWIKDQRQLFLNINRIMKPNGQMLFSSIAQSILFDIYQSIWRRPEYAPYIDDFDRGQSCFQKSKEPVEEFRTIIESSGFEVVMIKMEEVEATNISLNDYKELLIAISPYYDKMPNHLKENFLLDHLEHVQRDTEMEGPNNYYLKFNMFVVYAKKINC</sequence>
<dbReference type="SUPFAM" id="SSF53335">
    <property type="entry name" value="S-adenosyl-L-methionine-dependent methyltransferases"/>
    <property type="match status" value="1"/>
</dbReference>
<dbReference type="InterPro" id="IPR013216">
    <property type="entry name" value="Methyltransf_11"/>
</dbReference>
<dbReference type="AlphaFoldDB" id="A0AAN7QCE9"/>
<dbReference type="Pfam" id="PF08241">
    <property type="entry name" value="Methyltransf_11"/>
    <property type="match status" value="1"/>
</dbReference>
<evidence type="ECO:0000313" key="2">
    <source>
        <dbReference type="EMBL" id="KAK4873198.1"/>
    </source>
</evidence>
<dbReference type="PANTHER" id="PTHR43861:SF1">
    <property type="entry name" value="TRANS-ACONITATE 2-METHYLTRANSFERASE"/>
    <property type="match status" value="1"/>
</dbReference>
<reference evidence="3" key="1">
    <citation type="submission" date="2023-01" db="EMBL/GenBank/DDBJ databases">
        <title>Key to firefly adult light organ development and bioluminescence: homeobox transcription factors regulate luciferase expression and transportation to peroxisome.</title>
        <authorList>
            <person name="Fu X."/>
        </authorList>
    </citation>
    <scope>NUCLEOTIDE SEQUENCE [LARGE SCALE GENOMIC DNA]</scope>
</reference>
<evidence type="ECO:0000313" key="3">
    <source>
        <dbReference type="Proteomes" id="UP001353858"/>
    </source>
</evidence>
<dbReference type="Proteomes" id="UP001353858">
    <property type="component" value="Unassembled WGS sequence"/>
</dbReference>
<dbReference type="InterPro" id="IPR029063">
    <property type="entry name" value="SAM-dependent_MTases_sf"/>
</dbReference>
<accession>A0AAN7QCE9</accession>
<gene>
    <name evidence="2" type="ORF">RN001_015227</name>
</gene>
<dbReference type="EMBL" id="JARPUR010000007">
    <property type="protein sequence ID" value="KAK4873198.1"/>
    <property type="molecule type" value="Genomic_DNA"/>
</dbReference>